<dbReference type="AlphaFoldDB" id="A0A4Z2FPS2"/>
<protein>
    <submittedName>
        <fullName evidence="1">Uncharacterized protein</fullName>
    </submittedName>
</protein>
<evidence type="ECO:0000313" key="2">
    <source>
        <dbReference type="Proteomes" id="UP000314294"/>
    </source>
</evidence>
<reference evidence="1 2" key="1">
    <citation type="submission" date="2019-03" db="EMBL/GenBank/DDBJ databases">
        <title>First draft genome of Liparis tanakae, snailfish: a comprehensive survey of snailfish specific genes.</title>
        <authorList>
            <person name="Kim W."/>
            <person name="Song I."/>
            <person name="Jeong J.-H."/>
            <person name="Kim D."/>
            <person name="Kim S."/>
            <person name="Ryu S."/>
            <person name="Song J.Y."/>
            <person name="Lee S.K."/>
        </authorList>
    </citation>
    <scope>NUCLEOTIDE SEQUENCE [LARGE SCALE GENOMIC DNA]</scope>
    <source>
        <tissue evidence="1">Muscle</tissue>
    </source>
</reference>
<proteinExistence type="predicted"/>
<organism evidence="1 2">
    <name type="scientific">Liparis tanakae</name>
    <name type="common">Tanaka's snailfish</name>
    <dbReference type="NCBI Taxonomy" id="230148"/>
    <lineage>
        <taxon>Eukaryota</taxon>
        <taxon>Metazoa</taxon>
        <taxon>Chordata</taxon>
        <taxon>Craniata</taxon>
        <taxon>Vertebrata</taxon>
        <taxon>Euteleostomi</taxon>
        <taxon>Actinopterygii</taxon>
        <taxon>Neopterygii</taxon>
        <taxon>Teleostei</taxon>
        <taxon>Neoteleostei</taxon>
        <taxon>Acanthomorphata</taxon>
        <taxon>Eupercaria</taxon>
        <taxon>Perciformes</taxon>
        <taxon>Cottioidei</taxon>
        <taxon>Cottales</taxon>
        <taxon>Liparidae</taxon>
        <taxon>Liparis</taxon>
    </lineage>
</organism>
<comment type="caution">
    <text evidence="1">The sequence shown here is derived from an EMBL/GenBank/DDBJ whole genome shotgun (WGS) entry which is preliminary data.</text>
</comment>
<keyword evidence="2" id="KW-1185">Reference proteome</keyword>
<accession>A0A4Z2FPS2</accession>
<dbReference type="EMBL" id="SRLO01000980">
    <property type="protein sequence ID" value="TNN43236.1"/>
    <property type="molecule type" value="Genomic_DNA"/>
</dbReference>
<name>A0A4Z2FPS2_9TELE</name>
<evidence type="ECO:0000313" key="1">
    <source>
        <dbReference type="EMBL" id="TNN43236.1"/>
    </source>
</evidence>
<dbReference type="Proteomes" id="UP000314294">
    <property type="component" value="Unassembled WGS sequence"/>
</dbReference>
<gene>
    <name evidence="1" type="ORF">EYF80_046562</name>
</gene>
<sequence length="186" mass="20030">MYDAACRTREGKLTLGDSRTAGGGDREKGCATGAGRSCGCASAGAVRLDQVKRDVDIHYRPIAAKLTPYILRPEHRKYKYDSLTITDNATYIIDQEQQLAGQPMRMSFAHGPSARDREVLEAASDAFAPAGERLEPDADVGPCRGQTGAPKGCNSTLNFRPSAAVISDSFPRVNECTLVQMGVFMV</sequence>